<dbReference type="EMBL" id="LGCI01000010">
    <property type="protein sequence ID" value="KOY81266.1"/>
    <property type="molecule type" value="Genomic_DNA"/>
</dbReference>
<gene>
    <name evidence="1" type="ORF">ADM90_19195</name>
</gene>
<reference evidence="1 2" key="1">
    <citation type="submission" date="2015-07" db="EMBL/GenBank/DDBJ databases">
        <title>Genome sequencing project for genomic taxonomy and phylogenomics of Bacillus-like bacteria.</title>
        <authorList>
            <person name="Liu B."/>
            <person name="Wang J."/>
            <person name="Zhu Y."/>
            <person name="Liu G."/>
            <person name="Chen Q."/>
            <person name="Chen Z."/>
            <person name="Che J."/>
            <person name="Ge C."/>
            <person name="Shi H."/>
            <person name="Pan Z."/>
            <person name="Liu X."/>
        </authorList>
    </citation>
    <scope>NUCLEOTIDE SEQUENCE [LARGE SCALE GENOMIC DNA]</scope>
    <source>
        <strain evidence="1 2">DSM 54</strain>
    </source>
</reference>
<dbReference type="Proteomes" id="UP000037977">
    <property type="component" value="Unassembled WGS sequence"/>
</dbReference>
<organism evidence="1 2">
    <name type="scientific">Lysinibacillus macroides</name>
    <dbReference type="NCBI Taxonomy" id="33935"/>
    <lineage>
        <taxon>Bacteria</taxon>
        <taxon>Bacillati</taxon>
        <taxon>Bacillota</taxon>
        <taxon>Bacilli</taxon>
        <taxon>Bacillales</taxon>
        <taxon>Bacillaceae</taxon>
        <taxon>Lysinibacillus</taxon>
    </lineage>
</organism>
<sequence>MEVINWYKNGRRIYFLKQNGQVIYDSGEGEGTVEIEQSFDSDYENIFVLNEHSKNDIDFIDLEYGQYHEEFTNCVYYQVNPINKNVQFAFRNESESALKLPLEKRVEELENALLLVVDKLNGGIL</sequence>
<dbReference type="PATRIC" id="fig|33935.3.peg.2660"/>
<comment type="caution">
    <text evidence="1">The sequence shown here is derived from an EMBL/GenBank/DDBJ whole genome shotgun (WGS) entry which is preliminary data.</text>
</comment>
<dbReference type="OrthoDB" id="2474791at2"/>
<evidence type="ECO:0000313" key="1">
    <source>
        <dbReference type="EMBL" id="KOY81266.1"/>
    </source>
</evidence>
<keyword evidence="2" id="KW-1185">Reference proteome</keyword>
<protein>
    <submittedName>
        <fullName evidence="1">Uncharacterized protein</fullName>
    </submittedName>
</protein>
<evidence type="ECO:0000313" key="2">
    <source>
        <dbReference type="Proteomes" id="UP000037977"/>
    </source>
</evidence>
<proteinExistence type="predicted"/>
<name>A0A0M9DIS0_9BACI</name>
<dbReference type="AlphaFoldDB" id="A0A0M9DIS0"/>
<dbReference type="RefSeq" id="WP_053996511.1">
    <property type="nucleotide sequence ID" value="NZ_CP065643.1"/>
</dbReference>
<dbReference type="STRING" id="33935.ADM90_19195"/>
<accession>A0A0M9DIS0</accession>